<sequence>MPPPPENFAACPDTLPAFDEPPSTPSPPPLSRPTVQDSCWNPEHPNPFVVLDLVEPQHLPSVGNSHWNPGHPNPFSGAKEPLEFDHPIIADDDPLYNHVTVETAPNSPQSQPIIYDDTLELPTETLQTNQ</sequence>
<evidence type="ECO:0000313" key="1">
    <source>
        <dbReference type="EMBL" id="KAJ9085986.1"/>
    </source>
</evidence>
<protein>
    <submittedName>
        <fullName evidence="1">Uncharacterized protein</fullName>
    </submittedName>
</protein>
<dbReference type="Proteomes" id="UP001165960">
    <property type="component" value="Unassembled WGS sequence"/>
</dbReference>
<accession>A0ACC2UGW9</accession>
<reference evidence="1" key="1">
    <citation type="submission" date="2022-04" db="EMBL/GenBank/DDBJ databases">
        <title>Genome of the entomopathogenic fungus Entomophthora muscae.</title>
        <authorList>
            <person name="Elya C."/>
            <person name="Lovett B.R."/>
            <person name="Lee E."/>
            <person name="Macias A.M."/>
            <person name="Hajek A.E."/>
            <person name="De Bivort B.L."/>
            <person name="Kasson M.T."/>
            <person name="De Fine Licht H.H."/>
            <person name="Stajich J.E."/>
        </authorList>
    </citation>
    <scope>NUCLEOTIDE SEQUENCE</scope>
    <source>
        <strain evidence="1">Berkeley</strain>
    </source>
</reference>
<name>A0ACC2UGW9_9FUNG</name>
<proteinExistence type="predicted"/>
<evidence type="ECO:0000313" key="2">
    <source>
        <dbReference type="Proteomes" id="UP001165960"/>
    </source>
</evidence>
<gene>
    <name evidence="1" type="ORF">DSO57_1008774</name>
</gene>
<keyword evidence="2" id="KW-1185">Reference proteome</keyword>
<organism evidence="1 2">
    <name type="scientific">Entomophthora muscae</name>
    <dbReference type="NCBI Taxonomy" id="34485"/>
    <lineage>
        <taxon>Eukaryota</taxon>
        <taxon>Fungi</taxon>
        <taxon>Fungi incertae sedis</taxon>
        <taxon>Zoopagomycota</taxon>
        <taxon>Entomophthoromycotina</taxon>
        <taxon>Entomophthoromycetes</taxon>
        <taxon>Entomophthorales</taxon>
        <taxon>Entomophthoraceae</taxon>
        <taxon>Entomophthora</taxon>
    </lineage>
</organism>
<dbReference type="EMBL" id="QTSX02000737">
    <property type="protein sequence ID" value="KAJ9085986.1"/>
    <property type="molecule type" value="Genomic_DNA"/>
</dbReference>
<comment type="caution">
    <text evidence="1">The sequence shown here is derived from an EMBL/GenBank/DDBJ whole genome shotgun (WGS) entry which is preliminary data.</text>
</comment>